<reference evidence="2" key="2">
    <citation type="submission" date="2019-08" db="EMBL/GenBank/DDBJ databases">
        <authorList>
            <person name="Im W.-T."/>
        </authorList>
    </citation>
    <scope>NUCLEOTIDE SEQUENCE</scope>
    <source>
        <strain evidence="2">NF 2-5-3</strain>
    </source>
</reference>
<dbReference type="Proteomes" id="UP001481677">
    <property type="component" value="Unassembled WGS sequence"/>
</dbReference>
<dbReference type="InterPro" id="IPR036259">
    <property type="entry name" value="MFS_trans_sf"/>
</dbReference>
<dbReference type="SUPFAM" id="SSF103473">
    <property type="entry name" value="MFS general substrate transporter"/>
    <property type="match status" value="1"/>
</dbReference>
<dbReference type="AlphaFoldDB" id="A0A5C6VGR6"/>
<protein>
    <recommendedName>
        <fullName evidence="5">MFS transporter</fullName>
    </recommendedName>
</protein>
<dbReference type="EMBL" id="JAZHGA010000041">
    <property type="protein sequence ID" value="MEM5345090.1"/>
    <property type="molecule type" value="Genomic_DNA"/>
</dbReference>
<dbReference type="Proteomes" id="UP000321776">
    <property type="component" value="Unassembled WGS sequence"/>
</dbReference>
<reference evidence="1 4" key="3">
    <citation type="submission" date="2024-01" db="EMBL/GenBank/DDBJ databases">
        <title>The diversity of rhizobia nodulating Mimosa spp. in eleven states of Brazil covering several biomes is determined by host plant, location, and edaphic factors.</title>
        <authorList>
            <person name="Rouws L."/>
            <person name="Barauna A."/>
            <person name="Beukes C."/>
            <person name="De Faria S.M."/>
            <person name="Gross E."/>
            <person name="Dos Reis Junior F.B."/>
            <person name="Simon M."/>
            <person name="Maluk M."/>
            <person name="Odee D.W."/>
            <person name="Kenicer G."/>
            <person name="Young J.P.W."/>
            <person name="Reis V.M."/>
            <person name="Zilli J."/>
            <person name="James E.K."/>
        </authorList>
    </citation>
    <scope>NUCLEOTIDE SEQUENCE [LARGE SCALE GENOMIC DNA]</scope>
    <source>
        <strain evidence="1 4">JPY530</strain>
    </source>
</reference>
<evidence type="ECO:0000313" key="2">
    <source>
        <dbReference type="EMBL" id="TXC84582.1"/>
    </source>
</evidence>
<reference evidence="2 3" key="1">
    <citation type="journal article" date="2018" name="Int. J. Syst. Evol. Microbiol.">
        <title>Paraburkholderia azotifigens sp. nov., a nitrogen-fixing bacterium isolated from paddy soil.</title>
        <authorList>
            <person name="Choi G.M."/>
            <person name="Im W.T."/>
        </authorList>
    </citation>
    <scope>NUCLEOTIDE SEQUENCE [LARGE SCALE GENOMIC DNA]</scope>
    <source>
        <strain evidence="2 3">NF 2-5-3</strain>
    </source>
</reference>
<proteinExistence type="predicted"/>
<keyword evidence="4" id="KW-1185">Reference proteome</keyword>
<dbReference type="EMBL" id="VOQS01000003">
    <property type="protein sequence ID" value="TXC84582.1"/>
    <property type="molecule type" value="Genomic_DNA"/>
</dbReference>
<evidence type="ECO:0000313" key="4">
    <source>
        <dbReference type="Proteomes" id="UP001481677"/>
    </source>
</evidence>
<dbReference type="RefSeq" id="WP_147236587.1">
    <property type="nucleotide sequence ID" value="NZ_JAZHFZ010000041.1"/>
</dbReference>
<accession>A0A5C6VGR6</accession>
<evidence type="ECO:0008006" key="5">
    <source>
        <dbReference type="Google" id="ProtNLM"/>
    </source>
</evidence>
<name>A0A5C6VGR6_9BURK</name>
<organism evidence="2 3">
    <name type="scientific">Paraburkholderia azotifigens</name>
    <dbReference type="NCBI Taxonomy" id="2057004"/>
    <lineage>
        <taxon>Bacteria</taxon>
        <taxon>Pseudomonadati</taxon>
        <taxon>Pseudomonadota</taxon>
        <taxon>Betaproteobacteria</taxon>
        <taxon>Burkholderiales</taxon>
        <taxon>Burkholderiaceae</taxon>
        <taxon>Paraburkholderia</taxon>
    </lineage>
</organism>
<gene>
    <name evidence="2" type="ORF">FRZ40_30445</name>
    <name evidence="1" type="ORF">V4C56_36370</name>
</gene>
<evidence type="ECO:0000313" key="3">
    <source>
        <dbReference type="Proteomes" id="UP000321776"/>
    </source>
</evidence>
<evidence type="ECO:0000313" key="1">
    <source>
        <dbReference type="EMBL" id="MEM5345090.1"/>
    </source>
</evidence>
<comment type="caution">
    <text evidence="2">The sequence shown here is derived from an EMBL/GenBank/DDBJ whole genome shotgun (WGS) entry which is preliminary data.</text>
</comment>
<sequence>MPGFKLHDRGFFKLIQEEERSRALDKLSTYQILIVAQCFLSVAFDGFDMGSISFIAPAIRKQWTLSVLQLAPVLGGGLFGLMPGAVRDPGWVQGEP</sequence>